<accession>A0A0F9L035</accession>
<feature type="compositionally biased region" description="Pro residues" evidence="1">
    <location>
        <begin position="106"/>
        <end position="116"/>
    </location>
</feature>
<evidence type="ECO:0000256" key="1">
    <source>
        <dbReference type="SAM" id="MobiDB-lite"/>
    </source>
</evidence>
<name>A0A0F9L035_9ZZZZ</name>
<dbReference type="AlphaFoldDB" id="A0A0F9L035"/>
<gene>
    <name evidence="2" type="ORF">LCGC14_1341200</name>
</gene>
<evidence type="ECO:0000313" key="2">
    <source>
        <dbReference type="EMBL" id="KKM80306.1"/>
    </source>
</evidence>
<organism evidence="2">
    <name type="scientific">marine sediment metagenome</name>
    <dbReference type="NCBI Taxonomy" id="412755"/>
    <lineage>
        <taxon>unclassified sequences</taxon>
        <taxon>metagenomes</taxon>
        <taxon>ecological metagenomes</taxon>
    </lineage>
</organism>
<feature type="region of interest" description="Disordered" evidence="1">
    <location>
        <begin position="53"/>
        <end position="124"/>
    </location>
</feature>
<sequence>MPSGPKAPDSQQKTHGIITKAIGNVHKRGGTVPRSFTESQGRSLWLAAERTKAGRADTVAAGKYNKWQPTPADTAWQKREDKSLGPAVMPNVAKQKPLMPQTPKMMPKPPKAPKPIKPAGQRWI</sequence>
<proteinExistence type="predicted"/>
<dbReference type="EMBL" id="LAZR01008206">
    <property type="protein sequence ID" value="KKM80306.1"/>
    <property type="molecule type" value="Genomic_DNA"/>
</dbReference>
<feature type="compositionally biased region" description="Low complexity" evidence="1">
    <location>
        <begin position="94"/>
        <end position="105"/>
    </location>
</feature>
<reference evidence="2" key="1">
    <citation type="journal article" date="2015" name="Nature">
        <title>Complex archaea that bridge the gap between prokaryotes and eukaryotes.</title>
        <authorList>
            <person name="Spang A."/>
            <person name="Saw J.H."/>
            <person name="Jorgensen S.L."/>
            <person name="Zaremba-Niedzwiedzka K."/>
            <person name="Martijn J."/>
            <person name="Lind A.E."/>
            <person name="van Eijk R."/>
            <person name="Schleper C."/>
            <person name="Guy L."/>
            <person name="Ettema T.J."/>
        </authorList>
    </citation>
    <scope>NUCLEOTIDE SEQUENCE</scope>
</reference>
<protein>
    <submittedName>
        <fullName evidence="2">Uncharacterized protein</fullName>
    </submittedName>
</protein>
<comment type="caution">
    <text evidence="2">The sequence shown here is derived from an EMBL/GenBank/DDBJ whole genome shotgun (WGS) entry which is preliminary data.</text>
</comment>